<feature type="compositionally biased region" description="Polar residues" evidence="1">
    <location>
        <begin position="1"/>
        <end position="17"/>
    </location>
</feature>
<gene>
    <name evidence="4" type="ORF">BACPLE_02622</name>
    <name evidence="2" type="ORF">BACPLE_03898</name>
    <name evidence="3" type="ORF">BACPLE_04022</name>
</gene>
<reference evidence="4 5" key="2">
    <citation type="submission" date="2008-08" db="EMBL/GenBank/DDBJ databases">
        <authorList>
            <person name="Fulton L."/>
            <person name="Clifton S."/>
            <person name="Fulton B."/>
            <person name="Xu J."/>
            <person name="Minx P."/>
            <person name="Pepin K.H."/>
            <person name="Johnson M."/>
            <person name="Thiruvilangam P."/>
            <person name="Bhonagiri V."/>
            <person name="Nash W.E."/>
            <person name="Mardis E.R."/>
            <person name="Wilson R.K."/>
        </authorList>
    </citation>
    <scope>NUCLEOTIDE SEQUENCE [LARGE SCALE GENOMIC DNA]</scope>
    <source>
        <strain evidence="4">DSM 17135</strain>
        <strain evidence="5">DSM 17135 / JCM 12973 / M2</strain>
    </source>
</reference>
<evidence type="ECO:0000313" key="5">
    <source>
        <dbReference type="Proteomes" id="UP000003452"/>
    </source>
</evidence>
<comment type="caution">
    <text evidence="4">The sequence shown here is derived from an EMBL/GenBank/DDBJ whole genome shotgun (WGS) entry which is preliminary data.</text>
</comment>
<organism evidence="4 5">
    <name type="scientific">Phocaeicola plebeius (strain DSM 17135 / JCM 12973 / CCUG 54634 / M2)</name>
    <name type="common">Bacteroides plebeius</name>
    <dbReference type="NCBI Taxonomy" id="484018"/>
    <lineage>
        <taxon>Bacteria</taxon>
        <taxon>Pseudomonadati</taxon>
        <taxon>Bacteroidota</taxon>
        <taxon>Bacteroidia</taxon>
        <taxon>Bacteroidales</taxon>
        <taxon>Bacteroidaceae</taxon>
        <taxon>Phocaeicola</taxon>
    </lineage>
</organism>
<dbReference type="HOGENOM" id="CLU_3265897_0_0_10"/>
<dbReference type="EMBL" id="ABQC02000025">
    <property type="protein sequence ID" value="EDY93766.1"/>
    <property type="molecule type" value="Genomic_DNA"/>
</dbReference>
<dbReference type="EMBL" id="ABQC02000021">
    <property type="protein sequence ID" value="EDY95139.1"/>
    <property type="molecule type" value="Genomic_DNA"/>
</dbReference>
<accession>B5D0U5</accession>
<dbReference type="Proteomes" id="UP000003452">
    <property type="component" value="Unassembled WGS sequence"/>
</dbReference>
<evidence type="ECO:0000313" key="3">
    <source>
        <dbReference type="EMBL" id="EDY93766.1"/>
    </source>
</evidence>
<name>B5D0U5_PHOPM</name>
<feature type="region of interest" description="Disordered" evidence="1">
    <location>
        <begin position="1"/>
        <end position="24"/>
    </location>
</feature>
<dbReference type="AlphaFoldDB" id="B5D0U5"/>
<protein>
    <submittedName>
        <fullName evidence="4">Uncharacterized protein</fullName>
    </submittedName>
</protein>
<sequence>MKQSGGTAPSHEWTSFTKGYGLPKGIKGYFRRKRYGCLLRR</sequence>
<evidence type="ECO:0000313" key="2">
    <source>
        <dbReference type="EMBL" id="EDY93642.1"/>
    </source>
</evidence>
<evidence type="ECO:0000313" key="4">
    <source>
        <dbReference type="EMBL" id="EDY95139.1"/>
    </source>
</evidence>
<dbReference type="EMBL" id="ABQC02000025">
    <property type="protein sequence ID" value="EDY93642.1"/>
    <property type="molecule type" value="Genomic_DNA"/>
</dbReference>
<proteinExistence type="predicted"/>
<reference evidence="4 5" key="1">
    <citation type="submission" date="2008-08" db="EMBL/GenBank/DDBJ databases">
        <title>Draft genome sequence of Bacteroides plebeius (DSM 17135).</title>
        <authorList>
            <person name="Sudarsanam P."/>
            <person name="Ley R."/>
            <person name="Guruge J."/>
            <person name="Turnbaugh P.J."/>
            <person name="Mahowald M."/>
            <person name="Liep D."/>
            <person name="Gordon J."/>
        </authorList>
    </citation>
    <scope>NUCLEOTIDE SEQUENCE [LARGE SCALE GENOMIC DNA]</scope>
    <source>
        <strain evidence="4">DSM 17135</strain>
        <strain evidence="5">DSM 17135 / JCM 12973 / M2</strain>
    </source>
</reference>
<evidence type="ECO:0000256" key="1">
    <source>
        <dbReference type="SAM" id="MobiDB-lite"/>
    </source>
</evidence>